<evidence type="ECO:0000256" key="2">
    <source>
        <dbReference type="ARBA" id="ARBA00022448"/>
    </source>
</evidence>
<keyword evidence="7 8" id="KW-0472">Membrane</keyword>
<comment type="caution">
    <text evidence="10">The sequence shown here is derived from an EMBL/GenBank/DDBJ whole genome shotgun (WGS) entry which is preliminary data.</text>
</comment>
<protein>
    <recommendedName>
        <fullName evidence="9">Sodium/calcium exchanger membrane region domain-containing protein</fullName>
    </recommendedName>
</protein>
<feature type="transmembrane region" description="Helical" evidence="8">
    <location>
        <begin position="480"/>
        <end position="502"/>
    </location>
</feature>
<feature type="domain" description="Sodium/calcium exchanger membrane region" evidence="9">
    <location>
        <begin position="461"/>
        <end position="607"/>
    </location>
</feature>
<proteinExistence type="predicted"/>
<keyword evidence="3" id="KW-0050">Antiport</keyword>
<keyword evidence="2" id="KW-0813">Transport</keyword>
<keyword evidence="4" id="KW-0109">Calcium transport</keyword>
<dbReference type="InterPro" id="IPR044880">
    <property type="entry name" value="NCX_ion-bd_dom_sf"/>
</dbReference>
<keyword evidence="5 8" id="KW-0812">Transmembrane</keyword>
<keyword evidence="4" id="KW-0406">Ion transport</keyword>
<dbReference type="PANTHER" id="PTHR12266">
    <property type="entry name" value="NA+/CA2+ K+ INDEPENDENT EXCHANGER"/>
    <property type="match status" value="1"/>
</dbReference>
<feature type="transmembrane region" description="Helical" evidence="8">
    <location>
        <begin position="149"/>
        <end position="169"/>
    </location>
</feature>
<dbReference type="GO" id="GO:0016020">
    <property type="term" value="C:membrane"/>
    <property type="evidence" value="ECO:0007669"/>
    <property type="project" value="UniProtKB-SubCell"/>
</dbReference>
<feature type="transmembrane region" description="Helical" evidence="8">
    <location>
        <begin position="204"/>
        <end position="228"/>
    </location>
</feature>
<dbReference type="AlphaFoldDB" id="A0AA39II92"/>
<feature type="transmembrane region" description="Helical" evidence="8">
    <location>
        <begin position="523"/>
        <end position="544"/>
    </location>
</feature>
<gene>
    <name evidence="10" type="ORF">QR680_008327</name>
</gene>
<comment type="subcellular location">
    <subcellularLocation>
        <location evidence="1">Membrane</location>
        <topology evidence="1">Multi-pass membrane protein</topology>
    </subcellularLocation>
</comment>
<evidence type="ECO:0000256" key="1">
    <source>
        <dbReference type="ARBA" id="ARBA00004141"/>
    </source>
</evidence>
<dbReference type="Gene3D" id="1.20.1420.30">
    <property type="entry name" value="NCX, central ion-binding region"/>
    <property type="match status" value="2"/>
</dbReference>
<reference evidence="10" key="1">
    <citation type="submission" date="2023-06" db="EMBL/GenBank/DDBJ databases">
        <title>Genomic analysis of the entomopathogenic nematode Steinernema hermaphroditum.</title>
        <authorList>
            <person name="Schwarz E.M."/>
            <person name="Heppert J.K."/>
            <person name="Baniya A."/>
            <person name="Schwartz H.T."/>
            <person name="Tan C.-H."/>
            <person name="Antoshechkin I."/>
            <person name="Sternberg P.W."/>
            <person name="Goodrich-Blair H."/>
            <person name="Dillman A.R."/>
        </authorList>
    </citation>
    <scope>NUCLEOTIDE SEQUENCE</scope>
    <source>
        <strain evidence="10">PS9179</strain>
        <tissue evidence="10">Whole animal</tissue>
    </source>
</reference>
<evidence type="ECO:0000313" key="11">
    <source>
        <dbReference type="Proteomes" id="UP001175271"/>
    </source>
</evidence>
<evidence type="ECO:0000313" key="10">
    <source>
        <dbReference type="EMBL" id="KAK0423779.1"/>
    </source>
</evidence>
<dbReference type="GO" id="GO:0006874">
    <property type="term" value="P:intracellular calcium ion homeostasis"/>
    <property type="evidence" value="ECO:0007669"/>
    <property type="project" value="TreeGrafter"/>
</dbReference>
<evidence type="ECO:0000256" key="6">
    <source>
        <dbReference type="ARBA" id="ARBA00022989"/>
    </source>
</evidence>
<keyword evidence="11" id="KW-1185">Reference proteome</keyword>
<organism evidence="10 11">
    <name type="scientific">Steinernema hermaphroditum</name>
    <dbReference type="NCBI Taxonomy" id="289476"/>
    <lineage>
        <taxon>Eukaryota</taxon>
        <taxon>Metazoa</taxon>
        <taxon>Ecdysozoa</taxon>
        <taxon>Nematoda</taxon>
        <taxon>Chromadorea</taxon>
        <taxon>Rhabditida</taxon>
        <taxon>Tylenchina</taxon>
        <taxon>Panagrolaimomorpha</taxon>
        <taxon>Strongyloidoidea</taxon>
        <taxon>Steinernematidae</taxon>
        <taxon>Steinernema</taxon>
    </lineage>
</organism>
<evidence type="ECO:0000259" key="9">
    <source>
        <dbReference type="Pfam" id="PF01699"/>
    </source>
</evidence>
<accession>A0AA39II92</accession>
<dbReference type="Pfam" id="PF01699">
    <property type="entry name" value="Na_Ca_ex"/>
    <property type="match status" value="2"/>
</dbReference>
<feature type="transmembrane region" description="Helical" evidence="8">
    <location>
        <begin position="564"/>
        <end position="582"/>
    </location>
</feature>
<feature type="domain" description="Sodium/calcium exchanger membrane region" evidence="9">
    <location>
        <begin position="78"/>
        <end position="223"/>
    </location>
</feature>
<feature type="transmembrane region" description="Helical" evidence="8">
    <location>
        <begin position="398"/>
        <end position="414"/>
    </location>
</feature>
<feature type="transmembrane region" description="Helical" evidence="8">
    <location>
        <begin position="426"/>
        <end position="445"/>
    </location>
</feature>
<evidence type="ECO:0000256" key="3">
    <source>
        <dbReference type="ARBA" id="ARBA00022449"/>
    </source>
</evidence>
<feature type="transmembrane region" description="Helical" evidence="8">
    <location>
        <begin position="71"/>
        <end position="91"/>
    </location>
</feature>
<keyword evidence="4" id="KW-0106">Calcium</keyword>
<evidence type="ECO:0000256" key="7">
    <source>
        <dbReference type="ARBA" id="ARBA00023136"/>
    </source>
</evidence>
<feature type="transmembrane region" description="Helical" evidence="8">
    <location>
        <begin position="181"/>
        <end position="198"/>
    </location>
</feature>
<evidence type="ECO:0000256" key="8">
    <source>
        <dbReference type="SAM" id="Phobius"/>
    </source>
</evidence>
<dbReference type="Proteomes" id="UP001175271">
    <property type="component" value="Unassembled WGS sequence"/>
</dbReference>
<dbReference type="InterPro" id="IPR051359">
    <property type="entry name" value="CaCA_antiporter"/>
</dbReference>
<dbReference type="EMBL" id="JAUCMV010000001">
    <property type="protein sequence ID" value="KAK0423779.1"/>
    <property type="molecule type" value="Genomic_DNA"/>
</dbReference>
<name>A0AA39II92_9BILA</name>
<dbReference type="GO" id="GO:0005432">
    <property type="term" value="F:calcium:sodium antiporter activity"/>
    <property type="evidence" value="ECO:0007669"/>
    <property type="project" value="TreeGrafter"/>
</dbReference>
<dbReference type="InterPro" id="IPR004837">
    <property type="entry name" value="NaCa_Exmemb"/>
</dbReference>
<feature type="transmembrane region" description="Helical" evidence="8">
    <location>
        <begin position="457"/>
        <end position="474"/>
    </location>
</feature>
<feature type="transmembrane region" description="Helical" evidence="8">
    <location>
        <begin position="591"/>
        <end position="609"/>
    </location>
</feature>
<dbReference type="PANTHER" id="PTHR12266:SF0">
    <property type="entry name" value="MITOCHONDRIAL SODIUM_CALCIUM EXCHANGER PROTEIN"/>
    <property type="match status" value="1"/>
</dbReference>
<evidence type="ECO:0000256" key="4">
    <source>
        <dbReference type="ARBA" id="ARBA00022568"/>
    </source>
</evidence>
<keyword evidence="6 8" id="KW-1133">Transmembrane helix</keyword>
<evidence type="ECO:0000256" key="5">
    <source>
        <dbReference type="ARBA" id="ARBA00022692"/>
    </source>
</evidence>
<sequence>MQNTTIKALTTVASFTIAPDDGGDEICALSFRNYSSDCSYVLDNGDACEGGGYLLWTSYVICQETALARGFTIFGSVVFLAFLFLLITASADDFFSPNVSAIIDHLKISHNIAGITFMAFGNGAPDIFSSLAAVNSVKRPKAGLAVGELLGGGIFDSSVVVAAVVLVKPFHVMRRPIMRDIAFYLLAVAWTAFVFLYGEHKQMLIWMPIGFLVIYVVYALVVIIGRFVHQRGKRKEKKERHRQIHPTQSATNVAIESICSEKRYGTMSSEKCGLDAAKQVGGVMENGKFFYEEHQDVEVLEESTSRDSSLVYVSHAHNVTAVHELRGSEPQIPQLPPSPVTTWHSIVVDSLKCLNPFDVQEFADTSIIMKILMVFRIPIMIVLKCSTPLAETPWSKPIALLHAFTAPIFILFAFQIADKNIGPIQLWAYALMVSAVIATLIFIFTEFGDTPKYYKQCACYAGFVTSAAWMYFASSEVVDVVNMLGIMSGISHEVIGLTILAWSNSIGDLIADTSVARQGFPRMGISAAIGGPCFNLLIGFGFPFLIACAQGKEVIIEWDTVKKVMLIFLALSLLSSFILLPVQRFNARRPYALVLLAVYVTFLILVVLAEVNVYSF</sequence>